<dbReference type="GO" id="GO:0006508">
    <property type="term" value="P:proteolysis"/>
    <property type="evidence" value="ECO:0007669"/>
    <property type="project" value="UniProtKB-KW"/>
</dbReference>
<protein>
    <submittedName>
        <fullName evidence="10">Aminopeptidase</fullName>
    </submittedName>
</protein>
<dbReference type="GO" id="GO:0008237">
    <property type="term" value="F:metallopeptidase activity"/>
    <property type="evidence" value="ECO:0007669"/>
    <property type="project" value="UniProtKB-KW"/>
</dbReference>
<dbReference type="Pfam" id="PF02073">
    <property type="entry name" value="Peptidase_M29"/>
    <property type="match status" value="1"/>
</dbReference>
<dbReference type="InterPro" id="IPR000787">
    <property type="entry name" value="Peptidase_M29"/>
</dbReference>
<keyword evidence="8" id="KW-0378">Hydrolase</keyword>
<comment type="cofactor">
    <cofactor evidence="3">
        <name>Zn(2+)</name>
        <dbReference type="ChEBI" id="CHEBI:29105"/>
    </cofactor>
</comment>
<evidence type="ECO:0000313" key="10">
    <source>
        <dbReference type="EMBL" id="RKL67932.1"/>
    </source>
</evidence>
<dbReference type="OrthoDB" id="9803993at2"/>
<keyword evidence="11" id="KW-1185">Reference proteome</keyword>
<evidence type="ECO:0000256" key="1">
    <source>
        <dbReference type="ARBA" id="ARBA00001941"/>
    </source>
</evidence>
<dbReference type="InterPro" id="IPR035097">
    <property type="entry name" value="M29_N-terminal"/>
</dbReference>
<organism evidence="10 11">
    <name type="scientific">Salipaludibacillus neizhouensis</name>
    <dbReference type="NCBI Taxonomy" id="885475"/>
    <lineage>
        <taxon>Bacteria</taxon>
        <taxon>Bacillati</taxon>
        <taxon>Bacillota</taxon>
        <taxon>Bacilli</taxon>
        <taxon>Bacillales</taxon>
        <taxon>Bacillaceae</taxon>
    </lineage>
</organism>
<evidence type="ECO:0000256" key="8">
    <source>
        <dbReference type="ARBA" id="ARBA00022801"/>
    </source>
</evidence>
<comment type="cofactor">
    <cofactor evidence="1">
        <name>Co(2+)</name>
        <dbReference type="ChEBI" id="CHEBI:48828"/>
    </cofactor>
</comment>
<accession>A0A3A9KBM4</accession>
<dbReference type="AlphaFoldDB" id="A0A3A9KBM4"/>
<dbReference type="PANTHER" id="PTHR34448">
    <property type="entry name" value="AMINOPEPTIDASE"/>
    <property type="match status" value="1"/>
</dbReference>
<gene>
    <name evidence="10" type="ORF">CR203_05345</name>
</gene>
<dbReference type="Proteomes" id="UP000281498">
    <property type="component" value="Unassembled WGS sequence"/>
</dbReference>
<dbReference type="PANTHER" id="PTHR34448:SF3">
    <property type="entry name" value="AMINOPEPTIDASE AMPS"/>
    <property type="match status" value="1"/>
</dbReference>
<evidence type="ECO:0000256" key="6">
    <source>
        <dbReference type="ARBA" id="ARBA00022670"/>
    </source>
</evidence>
<reference evidence="10 11" key="1">
    <citation type="submission" date="2017-10" db="EMBL/GenBank/DDBJ databases">
        <title>Bacillus sp. nov., a halophilic bacterium isolated from a Keqin Lake.</title>
        <authorList>
            <person name="Wang H."/>
        </authorList>
    </citation>
    <scope>NUCLEOTIDE SEQUENCE [LARGE SCALE GENOMIC DNA]</scope>
    <source>
        <strain evidence="10 11">KCTC 13187</strain>
    </source>
</reference>
<dbReference type="PRINTS" id="PR00919">
    <property type="entry name" value="THERMOPTASE"/>
</dbReference>
<evidence type="ECO:0000256" key="5">
    <source>
        <dbReference type="ARBA" id="ARBA00022438"/>
    </source>
</evidence>
<evidence type="ECO:0000256" key="4">
    <source>
        <dbReference type="ARBA" id="ARBA00008236"/>
    </source>
</evidence>
<dbReference type="InterPro" id="IPR052170">
    <property type="entry name" value="M29_Exopeptidase"/>
</dbReference>
<evidence type="ECO:0000256" key="3">
    <source>
        <dbReference type="ARBA" id="ARBA00001947"/>
    </source>
</evidence>
<dbReference type="SUPFAM" id="SSF144052">
    <property type="entry name" value="Thermophilic metalloprotease-like"/>
    <property type="match status" value="1"/>
</dbReference>
<sequence>MTTQNFDEKLEKYAELTVKVGVNIQEGQTLVINGPVGGAEFVRLVAKKAYEAGAKHVHVEWNDDDLARLRYDLAPFEAFKEFPVWKAKGFEEMAENGAAFMTIKSTDPDLLKGVDGEKIAAANKASGQAMNTFRSYIQSDKVSWLVVSAPSKPWAAKVFPDTPEEEQVPKLWEAIFETVRINTADPVAEWKKHDKTLQDRAIFLNEKNYKKLHYKAPGTDLTIELPENHIWLGGGGPSQDGVHFVANMPTEEVFTAPKRDGVHGTIKNTKPLNFGGNVIDNFTLTFKDGKVVDFSAEEGEETLKHLLDTDEGASRLGEVALVPHSSPISQSGILFYNTLYDENASNHIAFGSAYSTCLKDGAQMTSEELKNAGLNTSITHVDFMVGSDDMDIDGESADGTTEPVFRKGEWTI</sequence>
<dbReference type="EMBL" id="PDOE01000002">
    <property type="protein sequence ID" value="RKL67932.1"/>
    <property type="molecule type" value="Genomic_DNA"/>
</dbReference>
<evidence type="ECO:0000256" key="9">
    <source>
        <dbReference type="ARBA" id="ARBA00023049"/>
    </source>
</evidence>
<dbReference type="RefSeq" id="WP_110938271.1">
    <property type="nucleotide sequence ID" value="NZ_KZ614147.1"/>
</dbReference>
<evidence type="ECO:0000313" key="11">
    <source>
        <dbReference type="Proteomes" id="UP000281498"/>
    </source>
</evidence>
<dbReference type="GO" id="GO:0004177">
    <property type="term" value="F:aminopeptidase activity"/>
    <property type="evidence" value="ECO:0007669"/>
    <property type="project" value="UniProtKB-KW"/>
</dbReference>
<comment type="caution">
    <text evidence="10">The sequence shown here is derived from an EMBL/GenBank/DDBJ whole genome shotgun (WGS) entry which is preliminary data.</text>
</comment>
<proteinExistence type="inferred from homology"/>
<name>A0A3A9KBM4_9BACI</name>
<dbReference type="GO" id="GO:0046872">
    <property type="term" value="F:metal ion binding"/>
    <property type="evidence" value="ECO:0007669"/>
    <property type="project" value="UniProtKB-KW"/>
</dbReference>
<keyword evidence="9" id="KW-0482">Metalloprotease</keyword>
<keyword evidence="5 10" id="KW-0031">Aminopeptidase</keyword>
<comment type="similarity">
    <text evidence="4">Belongs to the peptidase M29 family.</text>
</comment>
<evidence type="ECO:0000256" key="7">
    <source>
        <dbReference type="ARBA" id="ARBA00022723"/>
    </source>
</evidence>
<keyword evidence="7" id="KW-0479">Metal-binding</keyword>
<dbReference type="Gene3D" id="3.40.1830.10">
    <property type="entry name" value="Thermophilic metalloprotease (M29)"/>
    <property type="match status" value="1"/>
</dbReference>
<keyword evidence="6" id="KW-0645">Protease</keyword>
<evidence type="ECO:0000256" key="2">
    <source>
        <dbReference type="ARBA" id="ARBA00001946"/>
    </source>
</evidence>
<comment type="cofactor">
    <cofactor evidence="2">
        <name>Mg(2+)</name>
        <dbReference type="ChEBI" id="CHEBI:18420"/>
    </cofactor>
</comment>